<dbReference type="SUPFAM" id="SSF46785">
    <property type="entry name" value="Winged helix' DNA-binding domain"/>
    <property type="match status" value="1"/>
</dbReference>
<dbReference type="eggNOG" id="COG0583">
    <property type="taxonomic scope" value="Bacteria"/>
</dbReference>
<dbReference type="AlphaFoldDB" id="F2JJ91"/>
<evidence type="ECO:0000256" key="2">
    <source>
        <dbReference type="ARBA" id="ARBA00023015"/>
    </source>
</evidence>
<keyword evidence="7" id="KW-1185">Reference proteome</keyword>
<dbReference type="PROSITE" id="PS50931">
    <property type="entry name" value="HTH_LYSR"/>
    <property type="match status" value="1"/>
</dbReference>
<evidence type="ECO:0000256" key="1">
    <source>
        <dbReference type="ARBA" id="ARBA00009437"/>
    </source>
</evidence>
<dbReference type="PANTHER" id="PTHR30126">
    <property type="entry name" value="HTH-TYPE TRANSCRIPTIONAL REGULATOR"/>
    <property type="match status" value="1"/>
</dbReference>
<organism evidence="6 7">
    <name type="scientific">Cellulosilyticum lentocellum (strain ATCC 49066 / DSM 5427 / NCIMB 11756 / RHM5)</name>
    <name type="common">Clostridium lentocellum</name>
    <dbReference type="NCBI Taxonomy" id="642492"/>
    <lineage>
        <taxon>Bacteria</taxon>
        <taxon>Bacillati</taxon>
        <taxon>Bacillota</taxon>
        <taxon>Clostridia</taxon>
        <taxon>Lachnospirales</taxon>
        <taxon>Cellulosilyticaceae</taxon>
        <taxon>Cellulosilyticum</taxon>
    </lineage>
</organism>
<dbReference type="InterPro" id="IPR036390">
    <property type="entry name" value="WH_DNA-bd_sf"/>
</dbReference>
<protein>
    <submittedName>
        <fullName evidence="6">Transcriptional regulator, LysR family</fullName>
    </submittedName>
</protein>
<name>F2JJ91_CELLD</name>
<feature type="domain" description="HTH lysR-type" evidence="5">
    <location>
        <begin position="1"/>
        <end position="58"/>
    </location>
</feature>
<accession>F2JJ91</accession>
<dbReference type="FunFam" id="1.10.10.10:FF:000001">
    <property type="entry name" value="LysR family transcriptional regulator"/>
    <property type="match status" value="1"/>
</dbReference>
<dbReference type="InterPro" id="IPR036388">
    <property type="entry name" value="WH-like_DNA-bd_sf"/>
</dbReference>
<dbReference type="InterPro" id="IPR000847">
    <property type="entry name" value="LysR_HTH_N"/>
</dbReference>
<dbReference type="Proteomes" id="UP000008467">
    <property type="component" value="Chromosome"/>
</dbReference>
<keyword evidence="4" id="KW-0804">Transcription</keyword>
<comment type="similarity">
    <text evidence="1">Belongs to the LysR transcriptional regulatory family.</text>
</comment>
<evidence type="ECO:0000259" key="5">
    <source>
        <dbReference type="PROSITE" id="PS50931"/>
    </source>
</evidence>
<gene>
    <name evidence="6" type="ordered locus">Clole_2683</name>
</gene>
<dbReference type="Pfam" id="PF03466">
    <property type="entry name" value="LysR_substrate"/>
    <property type="match status" value="1"/>
</dbReference>
<dbReference type="Pfam" id="PF00126">
    <property type="entry name" value="HTH_1"/>
    <property type="match status" value="1"/>
</dbReference>
<dbReference type="EMBL" id="CP002582">
    <property type="protein sequence ID" value="ADZ84384.1"/>
    <property type="molecule type" value="Genomic_DNA"/>
</dbReference>
<dbReference type="PRINTS" id="PR00039">
    <property type="entry name" value="HTHLYSR"/>
</dbReference>
<dbReference type="RefSeq" id="WP_013657677.1">
    <property type="nucleotide sequence ID" value="NC_015275.1"/>
</dbReference>
<dbReference type="SUPFAM" id="SSF53850">
    <property type="entry name" value="Periplasmic binding protein-like II"/>
    <property type="match status" value="1"/>
</dbReference>
<dbReference type="InterPro" id="IPR005119">
    <property type="entry name" value="LysR_subst-bd"/>
</dbReference>
<evidence type="ECO:0000313" key="6">
    <source>
        <dbReference type="EMBL" id="ADZ84384.1"/>
    </source>
</evidence>
<keyword evidence="2" id="KW-0805">Transcription regulation</keyword>
<dbReference type="KEGG" id="cle:Clole_2683"/>
<keyword evidence="3" id="KW-0238">DNA-binding</keyword>
<dbReference type="PANTHER" id="PTHR30126:SF39">
    <property type="entry name" value="HTH-TYPE TRANSCRIPTIONAL REGULATOR CYSL"/>
    <property type="match status" value="1"/>
</dbReference>
<proteinExistence type="inferred from homology"/>
<dbReference type="GO" id="GO:0000976">
    <property type="term" value="F:transcription cis-regulatory region binding"/>
    <property type="evidence" value="ECO:0007669"/>
    <property type="project" value="TreeGrafter"/>
</dbReference>
<dbReference type="GO" id="GO:0003700">
    <property type="term" value="F:DNA-binding transcription factor activity"/>
    <property type="evidence" value="ECO:0007669"/>
    <property type="project" value="InterPro"/>
</dbReference>
<dbReference type="Gene3D" id="1.10.10.10">
    <property type="entry name" value="Winged helix-like DNA-binding domain superfamily/Winged helix DNA-binding domain"/>
    <property type="match status" value="1"/>
</dbReference>
<dbReference type="STRING" id="642492.Clole_2683"/>
<dbReference type="Gene3D" id="3.40.190.290">
    <property type="match status" value="1"/>
</dbReference>
<evidence type="ECO:0000256" key="3">
    <source>
        <dbReference type="ARBA" id="ARBA00023125"/>
    </source>
</evidence>
<evidence type="ECO:0000313" key="7">
    <source>
        <dbReference type="Proteomes" id="UP000008467"/>
    </source>
</evidence>
<dbReference type="HOGENOM" id="CLU_039613_6_1_9"/>
<sequence>MTIRHLRIFVAVVKEGKMGIAAKSLFISQPSVSQAIKEIEDYYGIKLFERLSKKLYITENGQLLFQYAQHILQSFDEMEVNLNHLGEKVNLRIGATITAGTYMLEPMITTFEEQNPQVKIKVTVNNTYRLQEMLLNSQLDVGIIEGEVNAPDLVKQSVCQDPLVVAVGKKHPLYGQKSLPITALQGHHLICREEGSGIRSLFRRHLEEHQVMMEVKWECTNTEAIKAAAIAGQGIAVFSARTIEQEVKKEILHIIELEGISLSRQICVVSHKDKFLSKQLMSFLDCLRVNGLKA</sequence>
<reference evidence="6 7" key="1">
    <citation type="journal article" date="2011" name="J. Bacteriol.">
        <title>Complete genome sequence of the cellulose-degrading bacterium Cellulosilyticum lentocellum.</title>
        <authorList>
            <consortium name="US DOE Joint Genome Institute"/>
            <person name="Miller D.A."/>
            <person name="Suen G."/>
            <person name="Bruce D."/>
            <person name="Copeland A."/>
            <person name="Cheng J.F."/>
            <person name="Detter C."/>
            <person name="Goodwin L.A."/>
            <person name="Han C.S."/>
            <person name="Hauser L.J."/>
            <person name="Land M.L."/>
            <person name="Lapidus A."/>
            <person name="Lucas S."/>
            <person name="Meincke L."/>
            <person name="Pitluck S."/>
            <person name="Tapia R."/>
            <person name="Teshima H."/>
            <person name="Woyke T."/>
            <person name="Fox B.G."/>
            <person name="Angert E.R."/>
            <person name="Currie C.R."/>
        </authorList>
    </citation>
    <scope>NUCLEOTIDE SEQUENCE [LARGE SCALE GENOMIC DNA]</scope>
    <source>
        <strain evidence="7">ATCC 49066 / DSM 5427 / NCIMB 11756 / RHM5</strain>
    </source>
</reference>
<evidence type="ECO:0000256" key="4">
    <source>
        <dbReference type="ARBA" id="ARBA00023163"/>
    </source>
</evidence>